<gene>
    <name evidence="1" type="ORF">BO71DRAFT_163550</name>
</gene>
<dbReference type="EMBL" id="KZ825834">
    <property type="protein sequence ID" value="PYH96689.1"/>
    <property type="molecule type" value="Genomic_DNA"/>
</dbReference>
<protein>
    <submittedName>
        <fullName evidence="1">Uncharacterized protein</fullName>
    </submittedName>
</protein>
<reference evidence="1 2" key="1">
    <citation type="submission" date="2018-02" db="EMBL/GenBank/DDBJ databases">
        <title>The genomes of Aspergillus section Nigri reveals drivers in fungal speciation.</title>
        <authorList>
            <consortium name="DOE Joint Genome Institute"/>
            <person name="Vesth T.C."/>
            <person name="Nybo J."/>
            <person name="Theobald S."/>
            <person name="Brandl J."/>
            <person name="Frisvad J.C."/>
            <person name="Nielsen K.F."/>
            <person name="Lyhne E.K."/>
            <person name="Kogle M.E."/>
            <person name="Kuo A."/>
            <person name="Riley R."/>
            <person name="Clum A."/>
            <person name="Nolan M."/>
            <person name="Lipzen A."/>
            <person name="Salamov A."/>
            <person name="Henrissat B."/>
            <person name="Wiebenga A."/>
            <person name="De vries R.P."/>
            <person name="Grigoriev I.V."/>
            <person name="Mortensen U.H."/>
            <person name="Andersen M.R."/>
            <person name="Baker S.E."/>
        </authorList>
    </citation>
    <scope>NUCLEOTIDE SEQUENCE [LARGE SCALE GENOMIC DNA]</scope>
    <source>
        <strain evidence="1 2">CBS 707.79</strain>
    </source>
</reference>
<dbReference type="VEuPathDB" id="FungiDB:BO71DRAFT_163550"/>
<accession>A0A319DH73</accession>
<organism evidence="1 2">
    <name type="scientific">Aspergillus ellipticus CBS 707.79</name>
    <dbReference type="NCBI Taxonomy" id="1448320"/>
    <lineage>
        <taxon>Eukaryota</taxon>
        <taxon>Fungi</taxon>
        <taxon>Dikarya</taxon>
        <taxon>Ascomycota</taxon>
        <taxon>Pezizomycotina</taxon>
        <taxon>Eurotiomycetes</taxon>
        <taxon>Eurotiomycetidae</taxon>
        <taxon>Eurotiales</taxon>
        <taxon>Aspergillaceae</taxon>
        <taxon>Aspergillus</taxon>
        <taxon>Aspergillus subgen. Circumdati</taxon>
    </lineage>
</organism>
<evidence type="ECO:0000313" key="2">
    <source>
        <dbReference type="Proteomes" id="UP000247810"/>
    </source>
</evidence>
<proteinExistence type="predicted"/>
<dbReference type="AlphaFoldDB" id="A0A319DH73"/>
<evidence type="ECO:0000313" key="1">
    <source>
        <dbReference type="EMBL" id="PYH96689.1"/>
    </source>
</evidence>
<sequence>MVKGEMMDVTKYLRAMLGGFWRGRRWDAGRCSWRRRMLINGGAQNVTLAATVGLSTSTFADAMESLFRTYRSLLRQPSVLSKSVAPPGCLSLPNPSFHGGVAYRGYPKLCLHLLYILPASLHKKDY</sequence>
<dbReference type="Proteomes" id="UP000247810">
    <property type="component" value="Unassembled WGS sequence"/>
</dbReference>
<name>A0A319DH73_9EURO</name>
<keyword evidence="2" id="KW-1185">Reference proteome</keyword>